<accession>A0ABX3L0R8</accession>
<keyword evidence="1" id="KW-0472">Membrane</keyword>
<reference evidence="2 3" key="1">
    <citation type="submission" date="2016-10" db="EMBL/GenBank/DDBJ databases">
        <title>Rodentibacter gen. nov. and new species.</title>
        <authorList>
            <person name="Christensen H."/>
        </authorList>
    </citation>
    <scope>NUCLEOTIDE SEQUENCE [LARGE SCALE GENOMIC DNA]</scope>
    <source>
        <strain evidence="2 3">1998236014</strain>
    </source>
</reference>
<feature type="transmembrane region" description="Helical" evidence="1">
    <location>
        <begin position="53"/>
        <end position="76"/>
    </location>
</feature>
<evidence type="ECO:0000313" key="2">
    <source>
        <dbReference type="EMBL" id="OOF71147.1"/>
    </source>
</evidence>
<protein>
    <submittedName>
        <fullName evidence="2">Uncharacterized protein</fullName>
    </submittedName>
</protein>
<dbReference type="Proteomes" id="UP000188820">
    <property type="component" value="Unassembled WGS sequence"/>
</dbReference>
<organism evidence="2 3">
    <name type="scientific">Rodentibacter caecimuris</name>
    <dbReference type="NCBI Taxonomy" id="1796644"/>
    <lineage>
        <taxon>Bacteria</taxon>
        <taxon>Pseudomonadati</taxon>
        <taxon>Pseudomonadota</taxon>
        <taxon>Gammaproteobacteria</taxon>
        <taxon>Pasteurellales</taxon>
        <taxon>Pasteurellaceae</taxon>
        <taxon>Rodentibacter</taxon>
    </lineage>
</organism>
<proteinExistence type="predicted"/>
<gene>
    <name evidence="2" type="ORF">BKG89_01130</name>
</gene>
<name>A0ABX3L0R8_9PAST</name>
<keyword evidence="1" id="KW-0812">Transmembrane</keyword>
<evidence type="ECO:0000313" key="3">
    <source>
        <dbReference type="Proteomes" id="UP000188820"/>
    </source>
</evidence>
<sequence>MTQKNDFKNANFYGTTQIVNGDVHNVNTQNEPIKTNEIALYAPEPIWRSPITIAWLTWASFLISLTGLLPIYKLIVKPILYLVNNGTIMQNRINNIYIFIFMTIIILFFIVIALHRIAKYQTRYPLIFNYAISGIGHRISLEKISISQCPKCGGEMKYYNKPIEWEYIYYSNGSKKRRVTRTTPALECKRNSEHWYKVDPAEDKI</sequence>
<keyword evidence="3" id="KW-1185">Reference proteome</keyword>
<feature type="transmembrane region" description="Helical" evidence="1">
    <location>
        <begin position="96"/>
        <end position="114"/>
    </location>
</feature>
<keyword evidence="1" id="KW-1133">Transmembrane helix</keyword>
<dbReference type="EMBL" id="MLAA01000004">
    <property type="protein sequence ID" value="OOF71147.1"/>
    <property type="molecule type" value="Genomic_DNA"/>
</dbReference>
<dbReference type="RefSeq" id="WP_077462356.1">
    <property type="nucleotide sequence ID" value="NZ_MLAA01000004.1"/>
</dbReference>
<comment type="caution">
    <text evidence="2">The sequence shown here is derived from an EMBL/GenBank/DDBJ whole genome shotgun (WGS) entry which is preliminary data.</text>
</comment>
<evidence type="ECO:0000256" key="1">
    <source>
        <dbReference type="SAM" id="Phobius"/>
    </source>
</evidence>